<dbReference type="RefSeq" id="WP_204841366.1">
    <property type="nucleotide sequence ID" value="NZ_JAFBCL010000001.1"/>
</dbReference>
<dbReference type="EMBL" id="JAFBCL010000001">
    <property type="protein sequence ID" value="MBM7810388.1"/>
    <property type="molecule type" value="Genomic_DNA"/>
</dbReference>
<organism evidence="3 4">
    <name type="scientific">Saccharothrix algeriensis</name>
    <dbReference type="NCBI Taxonomy" id="173560"/>
    <lineage>
        <taxon>Bacteria</taxon>
        <taxon>Bacillati</taxon>
        <taxon>Actinomycetota</taxon>
        <taxon>Actinomycetes</taxon>
        <taxon>Pseudonocardiales</taxon>
        <taxon>Pseudonocardiaceae</taxon>
        <taxon>Saccharothrix</taxon>
    </lineage>
</organism>
<dbReference type="InterPro" id="IPR016032">
    <property type="entry name" value="Sig_transdc_resp-reg_C-effctor"/>
</dbReference>
<dbReference type="AlphaFoldDB" id="A0A8T8I102"/>
<dbReference type="SMART" id="SM00421">
    <property type="entry name" value="HTH_LUXR"/>
    <property type="match status" value="1"/>
</dbReference>
<dbReference type="InterPro" id="IPR036388">
    <property type="entry name" value="WH-like_DNA-bd_sf"/>
</dbReference>
<accession>A0A8T8I102</accession>
<feature type="domain" description="HTH luxR-type" evidence="1">
    <location>
        <begin position="189"/>
        <end position="243"/>
    </location>
</feature>
<dbReference type="Proteomes" id="UP001195724">
    <property type="component" value="Unassembled WGS sequence"/>
</dbReference>
<keyword evidence="2" id="KW-0238">DNA-binding</keyword>
<evidence type="ECO:0000313" key="5">
    <source>
        <dbReference type="Proteomes" id="UP001195724"/>
    </source>
</evidence>
<reference evidence="2 5" key="1">
    <citation type="submission" date="2021-01" db="EMBL/GenBank/DDBJ databases">
        <title>Sequencing the genomes of 1000 actinobacteria strains.</title>
        <authorList>
            <person name="Klenk H.-P."/>
        </authorList>
    </citation>
    <scope>NUCLEOTIDE SEQUENCE [LARGE SCALE GENOMIC DNA]</scope>
    <source>
        <strain evidence="2 5">DSM 44581</strain>
    </source>
</reference>
<name>A0A8T8I102_9PSEU</name>
<evidence type="ECO:0000259" key="1">
    <source>
        <dbReference type="SMART" id="SM00421"/>
    </source>
</evidence>
<dbReference type="Proteomes" id="UP000671828">
    <property type="component" value="Chromosome"/>
</dbReference>
<evidence type="ECO:0000313" key="2">
    <source>
        <dbReference type="EMBL" id="MBM7810388.1"/>
    </source>
</evidence>
<dbReference type="SUPFAM" id="SSF46894">
    <property type="entry name" value="C-terminal effector domain of the bipartite response regulators"/>
    <property type="match status" value="1"/>
</dbReference>
<keyword evidence="5" id="KW-1185">Reference proteome</keyword>
<proteinExistence type="predicted"/>
<gene>
    <name evidence="3" type="ORF">J7S33_06525</name>
    <name evidence="2" type="ORF">JOE68_001253</name>
</gene>
<sequence length="251" mass="26141">MEARSGPGSAEGADLVGVLREAQTLIQSAITHHRSDRGAEAGVGLPVGAVEVRALAARLARQAVADLTWALPAGELGAFDADLVLEAVTTAARAGVRARVLCPPMSLQDKKCARLLAALDAVAGVRLGPLPVGDLMVCDGRVALLRDGASSVGAVLLRDRAAVAAVELLVDSAWSAAAPRAELARLRVPLDLTRRILTLLDGGHTDEVAARALNISVRTYRRYVAQITRDLGATSRFQAGVRAGRLGLIES</sequence>
<dbReference type="Gene3D" id="1.10.10.10">
    <property type="entry name" value="Winged helix-like DNA-binding domain superfamily/Winged helix DNA-binding domain"/>
    <property type="match status" value="1"/>
</dbReference>
<reference evidence="3" key="2">
    <citation type="submission" date="2021-04" db="EMBL/GenBank/DDBJ databases">
        <title>Saccharothrix algeriensis WGS.</title>
        <authorList>
            <person name="Stuskova K."/>
            <person name="Hakalova E."/>
            <person name="Tebbal A.B."/>
            <person name="Eichmeier A."/>
        </authorList>
    </citation>
    <scope>NUCLEOTIDE SEQUENCE</scope>
    <source>
        <strain evidence="3">NRRL B-24137</strain>
    </source>
</reference>
<dbReference type="EMBL" id="CP072788">
    <property type="protein sequence ID" value="QTR04525.1"/>
    <property type="molecule type" value="Genomic_DNA"/>
</dbReference>
<evidence type="ECO:0000313" key="3">
    <source>
        <dbReference type="EMBL" id="QTR04525.1"/>
    </source>
</evidence>
<dbReference type="GO" id="GO:0003677">
    <property type="term" value="F:DNA binding"/>
    <property type="evidence" value="ECO:0007669"/>
    <property type="project" value="UniProtKB-KW"/>
</dbReference>
<protein>
    <submittedName>
        <fullName evidence="2">DNA-binding CsgD family transcriptional regulator</fullName>
    </submittedName>
</protein>
<evidence type="ECO:0000313" key="4">
    <source>
        <dbReference type="Proteomes" id="UP000671828"/>
    </source>
</evidence>
<dbReference type="GO" id="GO:0006355">
    <property type="term" value="P:regulation of DNA-templated transcription"/>
    <property type="evidence" value="ECO:0007669"/>
    <property type="project" value="InterPro"/>
</dbReference>
<dbReference type="InterPro" id="IPR000792">
    <property type="entry name" value="Tscrpt_reg_LuxR_C"/>
</dbReference>